<dbReference type="PANTHER" id="PTHR43133">
    <property type="entry name" value="RNA POLYMERASE ECF-TYPE SIGMA FACTO"/>
    <property type="match status" value="1"/>
</dbReference>
<comment type="similarity">
    <text evidence="1">Belongs to the sigma-70 factor family. ECF subfamily.</text>
</comment>
<keyword evidence="2" id="KW-0805">Transcription regulation</keyword>
<keyword evidence="5" id="KW-0804">Transcription</keyword>
<dbReference type="Pfam" id="PF08281">
    <property type="entry name" value="Sigma70_r4_2"/>
    <property type="match status" value="1"/>
</dbReference>
<organism evidence="9 10">
    <name type="scientific">Candidatus Aeolococcus gillhamiae</name>
    <dbReference type="NCBI Taxonomy" id="3127015"/>
    <lineage>
        <taxon>Bacteria</taxon>
        <taxon>Bacillati</taxon>
        <taxon>Candidatus Dormiibacterota</taxon>
        <taxon>Candidatus Dormibacteria</taxon>
        <taxon>Candidatus Aeolococcales</taxon>
        <taxon>Candidatus Aeolococcaceae</taxon>
        <taxon>Candidatus Aeolococcus</taxon>
    </lineage>
</organism>
<evidence type="ECO:0000256" key="4">
    <source>
        <dbReference type="ARBA" id="ARBA00023125"/>
    </source>
</evidence>
<comment type="caution">
    <text evidence="9">The sequence shown here is derived from an EMBL/GenBank/DDBJ whole genome shotgun (WGS) entry which is preliminary data.</text>
</comment>
<dbReference type="EMBL" id="JAEKNS010000040">
    <property type="protein sequence ID" value="MBJ7593914.1"/>
    <property type="molecule type" value="Genomic_DNA"/>
</dbReference>
<evidence type="ECO:0000256" key="3">
    <source>
        <dbReference type="ARBA" id="ARBA00023082"/>
    </source>
</evidence>
<evidence type="ECO:0000256" key="2">
    <source>
        <dbReference type="ARBA" id="ARBA00023015"/>
    </source>
</evidence>
<feature type="domain" description="RNA polymerase sigma-70 region 2" evidence="6">
    <location>
        <begin position="25"/>
        <end position="89"/>
    </location>
</feature>
<feature type="domain" description="RNA polymerase sigma factor 70 region 4 type 2" evidence="7">
    <location>
        <begin position="114"/>
        <end position="166"/>
    </location>
</feature>
<dbReference type="EMBL" id="QHBU01000272">
    <property type="protein sequence ID" value="PZR78029.1"/>
    <property type="molecule type" value="Genomic_DNA"/>
</dbReference>
<dbReference type="InterPro" id="IPR013325">
    <property type="entry name" value="RNA_pol_sigma_r2"/>
</dbReference>
<dbReference type="Proteomes" id="UP000248724">
    <property type="component" value="Unassembled WGS sequence"/>
</dbReference>
<dbReference type="InterPro" id="IPR013249">
    <property type="entry name" value="RNA_pol_sigma70_r4_t2"/>
</dbReference>
<dbReference type="SUPFAM" id="SSF88946">
    <property type="entry name" value="Sigma2 domain of RNA polymerase sigma factors"/>
    <property type="match status" value="1"/>
</dbReference>
<dbReference type="InterPro" id="IPR013324">
    <property type="entry name" value="RNA_pol_sigma_r3/r4-like"/>
</dbReference>
<dbReference type="Gene3D" id="1.10.1740.10">
    <property type="match status" value="1"/>
</dbReference>
<evidence type="ECO:0000256" key="1">
    <source>
        <dbReference type="ARBA" id="ARBA00010641"/>
    </source>
</evidence>
<reference evidence="9" key="2">
    <citation type="submission" date="2018-05" db="EMBL/GenBank/DDBJ databases">
        <authorList>
            <person name="Ferrari B."/>
        </authorList>
    </citation>
    <scope>NUCLEOTIDE SEQUENCE</scope>
    <source>
        <strain evidence="9">RRmetagenome_bin12</strain>
    </source>
</reference>
<accession>A0A2W5YYG6</accession>
<dbReference type="SUPFAM" id="SSF88659">
    <property type="entry name" value="Sigma3 and sigma4 domains of RNA polymerase sigma factors"/>
    <property type="match status" value="1"/>
</dbReference>
<dbReference type="NCBIfam" id="TIGR02937">
    <property type="entry name" value="sigma70-ECF"/>
    <property type="match status" value="1"/>
</dbReference>
<reference evidence="9 10" key="1">
    <citation type="journal article" date="2017" name="Nature">
        <title>Atmospheric trace gases support primary production in Antarctic desert surface soil.</title>
        <authorList>
            <person name="Ji M."/>
            <person name="Greening C."/>
            <person name="Vanwonterghem I."/>
            <person name="Carere C.R."/>
            <person name="Bay S.K."/>
            <person name="Steen J.A."/>
            <person name="Montgomery K."/>
            <person name="Lines T."/>
            <person name="Beardall J."/>
            <person name="van Dorst J."/>
            <person name="Snape I."/>
            <person name="Stott M.B."/>
            <person name="Hugenholtz P."/>
            <person name="Ferrari B.C."/>
        </authorList>
    </citation>
    <scope>NUCLEOTIDE SEQUENCE [LARGE SCALE GENOMIC DNA]</scope>
    <source>
        <strain evidence="9">RRmetagenome_bin12</strain>
    </source>
</reference>
<sequence length="173" mass="19728">MTPPAAMRVLAADQWERRAALERLVGAQQRRLFHIALSILRNPGDAEDAVQESFLLAWRKWDAVREEEKREQWLTTICVRHCIRRRQGLRRWLVREPDVTTAGAEHVRFQGRLLDLDRAQAKLSPQQRAALVLSYHRGYSADQCAALMGVAPGTVRSHLARALAALRKEMSDA</sequence>
<dbReference type="RefSeq" id="WP_337309661.1">
    <property type="nucleotide sequence ID" value="NZ_JAEKNS010000040.1"/>
</dbReference>
<dbReference type="GO" id="GO:0016987">
    <property type="term" value="F:sigma factor activity"/>
    <property type="evidence" value="ECO:0007669"/>
    <property type="project" value="UniProtKB-KW"/>
</dbReference>
<evidence type="ECO:0000313" key="11">
    <source>
        <dbReference type="Proteomes" id="UP000606991"/>
    </source>
</evidence>
<dbReference type="Gene3D" id="1.10.10.10">
    <property type="entry name" value="Winged helix-like DNA-binding domain superfamily/Winged helix DNA-binding domain"/>
    <property type="match status" value="1"/>
</dbReference>
<protein>
    <submittedName>
        <fullName evidence="8">Sigma-70 family RNA polymerase sigma factor</fullName>
    </submittedName>
</protein>
<keyword evidence="4" id="KW-0238">DNA-binding</keyword>
<dbReference type="InterPro" id="IPR014284">
    <property type="entry name" value="RNA_pol_sigma-70_dom"/>
</dbReference>
<dbReference type="AlphaFoldDB" id="A0A2W5YYG6"/>
<dbReference type="Proteomes" id="UP000606991">
    <property type="component" value="Unassembled WGS sequence"/>
</dbReference>
<dbReference type="InterPro" id="IPR036388">
    <property type="entry name" value="WH-like_DNA-bd_sf"/>
</dbReference>
<accession>A0A934N545</accession>
<dbReference type="PANTHER" id="PTHR43133:SF8">
    <property type="entry name" value="RNA POLYMERASE SIGMA FACTOR HI_1459-RELATED"/>
    <property type="match status" value="1"/>
</dbReference>
<evidence type="ECO:0000313" key="8">
    <source>
        <dbReference type="EMBL" id="MBJ7593914.1"/>
    </source>
</evidence>
<name>A0A2W5YYG6_9BACT</name>
<keyword evidence="3" id="KW-0731">Sigma factor</keyword>
<dbReference type="Pfam" id="PF04542">
    <property type="entry name" value="Sigma70_r2"/>
    <property type="match status" value="1"/>
</dbReference>
<evidence type="ECO:0000313" key="10">
    <source>
        <dbReference type="Proteomes" id="UP000248724"/>
    </source>
</evidence>
<evidence type="ECO:0000259" key="7">
    <source>
        <dbReference type="Pfam" id="PF08281"/>
    </source>
</evidence>
<reference evidence="8 11" key="3">
    <citation type="submission" date="2020-10" db="EMBL/GenBank/DDBJ databases">
        <title>Ca. Dormibacterota MAGs.</title>
        <authorList>
            <person name="Montgomery K."/>
        </authorList>
    </citation>
    <scope>NUCLEOTIDE SEQUENCE [LARGE SCALE GENOMIC DNA]</scope>
    <source>
        <strain evidence="8">SC8812_S17_18</strain>
    </source>
</reference>
<proteinExistence type="inferred from homology"/>
<dbReference type="GO" id="GO:0003677">
    <property type="term" value="F:DNA binding"/>
    <property type="evidence" value="ECO:0007669"/>
    <property type="project" value="UniProtKB-KW"/>
</dbReference>
<dbReference type="InterPro" id="IPR007627">
    <property type="entry name" value="RNA_pol_sigma70_r2"/>
</dbReference>
<evidence type="ECO:0000256" key="5">
    <source>
        <dbReference type="ARBA" id="ARBA00023163"/>
    </source>
</evidence>
<evidence type="ECO:0000259" key="6">
    <source>
        <dbReference type="Pfam" id="PF04542"/>
    </source>
</evidence>
<dbReference type="InterPro" id="IPR039425">
    <property type="entry name" value="RNA_pol_sigma-70-like"/>
</dbReference>
<dbReference type="GO" id="GO:0006352">
    <property type="term" value="P:DNA-templated transcription initiation"/>
    <property type="evidence" value="ECO:0007669"/>
    <property type="project" value="InterPro"/>
</dbReference>
<gene>
    <name evidence="9" type="ORF">DLM65_14100</name>
    <name evidence="8" type="ORF">JF886_03480</name>
</gene>
<evidence type="ECO:0000313" key="9">
    <source>
        <dbReference type="EMBL" id="PZR78029.1"/>
    </source>
</evidence>